<feature type="transmembrane region" description="Helical" evidence="9">
    <location>
        <begin position="381"/>
        <end position="402"/>
    </location>
</feature>
<keyword evidence="6" id="KW-0406">Ion transport</keyword>
<evidence type="ECO:0000256" key="3">
    <source>
        <dbReference type="ARBA" id="ARBA00022448"/>
    </source>
</evidence>
<keyword evidence="12" id="KW-1185">Reference proteome</keyword>
<dbReference type="Proteomes" id="UP000219338">
    <property type="component" value="Unassembled WGS sequence"/>
</dbReference>
<dbReference type="Gene3D" id="1.20.1250.20">
    <property type="entry name" value="MFS general substrate transporter like domains"/>
    <property type="match status" value="1"/>
</dbReference>
<feature type="domain" description="Major facilitator superfamily (MFS) profile" evidence="10">
    <location>
        <begin position="59"/>
        <end position="569"/>
    </location>
</feature>
<feature type="transmembrane region" description="Helical" evidence="9">
    <location>
        <begin position="547"/>
        <end position="567"/>
    </location>
</feature>
<dbReference type="InterPro" id="IPR011701">
    <property type="entry name" value="MFS"/>
</dbReference>
<evidence type="ECO:0000259" key="10">
    <source>
        <dbReference type="PROSITE" id="PS50850"/>
    </source>
</evidence>
<organism evidence="11 12">
    <name type="scientific">Armillaria ostoyae</name>
    <name type="common">Armillaria root rot fungus</name>
    <dbReference type="NCBI Taxonomy" id="47428"/>
    <lineage>
        <taxon>Eukaryota</taxon>
        <taxon>Fungi</taxon>
        <taxon>Dikarya</taxon>
        <taxon>Basidiomycota</taxon>
        <taxon>Agaricomycotina</taxon>
        <taxon>Agaricomycetes</taxon>
        <taxon>Agaricomycetidae</taxon>
        <taxon>Agaricales</taxon>
        <taxon>Marasmiineae</taxon>
        <taxon>Physalacriaceae</taxon>
        <taxon>Armillaria</taxon>
    </lineage>
</organism>
<dbReference type="InterPro" id="IPR036259">
    <property type="entry name" value="MFS_trans_sf"/>
</dbReference>
<dbReference type="STRING" id="47428.A0A284QP56"/>
<keyword evidence="3" id="KW-0813">Transport</keyword>
<gene>
    <name evidence="11" type="ORF">ARMOST_01502</name>
</gene>
<feature type="region of interest" description="Disordered" evidence="8">
    <location>
        <begin position="1"/>
        <end position="35"/>
    </location>
</feature>
<dbReference type="PROSITE" id="PS50850">
    <property type="entry name" value="MFS"/>
    <property type="match status" value="1"/>
</dbReference>
<feature type="transmembrane region" description="Helical" evidence="9">
    <location>
        <begin position="340"/>
        <end position="361"/>
    </location>
</feature>
<dbReference type="GO" id="GO:0022857">
    <property type="term" value="F:transmembrane transporter activity"/>
    <property type="evidence" value="ECO:0007669"/>
    <property type="project" value="InterPro"/>
</dbReference>
<dbReference type="PANTHER" id="PTHR23501:SF58">
    <property type="entry name" value="LOW AFFINITY HEME TRANSPORTER STR3"/>
    <property type="match status" value="1"/>
</dbReference>
<keyword evidence="4 9" id="KW-0812">Transmembrane</keyword>
<dbReference type="OMA" id="LAPKPMM"/>
<comment type="similarity">
    <text evidence="2">Belongs to the major facilitator superfamily.</text>
</comment>
<feature type="transmembrane region" description="Helical" evidence="9">
    <location>
        <begin position="211"/>
        <end position="234"/>
    </location>
</feature>
<feature type="transmembrane region" description="Helical" evidence="9">
    <location>
        <begin position="474"/>
        <end position="497"/>
    </location>
</feature>
<name>A0A284QP56_ARMOS</name>
<dbReference type="SUPFAM" id="SSF103473">
    <property type="entry name" value="MFS general substrate transporter"/>
    <property type="match status" value="1"/>
</dbReference>
<dbReference type="Pfam" id="PF07690">
    <property type="entry name" value="MFS_1"/>
    <property type="match status" value="1"/>
</dbReference>
<feature type="transmembrane region" description="Helical" evidence="9">
    <location>
        <begin position="92"/>
        <end position="112"/>
    </location>
</feature>
<keyword evidence="7 9" id="KW-0472">Membrane</keyword>
<evidence type="ECO:0000313" key="11">
    <source>
        <dbReference type="EMBL" id="SJK98241.1"/>
    </source>
</evidence>
<feature type="transmembrane region" description="Helical" evidence="9">
    <location>
        <begin position="438"/>
        <end position="462"/>
    </location>
</feature>
<accession>A0A284QP56</accession>
<sequence>MATVEETKSQTGSESSIEQKRDTTQTPSESKPEPEVAGVARIEALYKVFGGKGAPLWILYLSIALIAYVYSLDSNTTSSFLPFATSAFDSHSSIGTIEVAADIIAAVGKPFIAKIADITSRPRAYVFSLCFYILGYIVIASSSTVGAVCAGEVLYTIGRTGLDLVTDIIVADLSPLKWRGFATALPSSPYIINAFISAEITNGFLPGKWRWGYGIFIIMLPVVMAPALTVLFWAEVKSKRDGTVSIASSAWERRNEGSGEKVTWYTVVRDFGVHVDIMGLIILGTAWALLFLPFTLYADAKGGWKNPSMIAMIVVGGILLFAFAAYEKWFARYPLMPARVLNRTFVGAVTVDVLYMLSGNMRSLYYSSWTWVIKDWTTREWTYFNKTMTVGLCVFGIVGGLIQRYTHRYKALQFTGLCIRIIGMGLTFYARGDNATDVALVWTQLLIAIGGAFSVVGSRVASQASVPHADLAQVISLISLWTSLGGSVGYAIAAAVWTGKMPGYLHKHLPYKTDAEIAKIFGSIKSARNLGATDKTNVIYAYNDTVYLLYLPALILSFLPLIVLIFMRNFYLGDNQNAVQNIGIDGRALDNNQADEKKEEDAEKAPAK</sequence>
<keyword evidence="5 9" id="KW-1133">Transmembrane helix</keyword>
<dbReference type="GO" id="GO:0006811">
    <property type="term" value="P:monoatomic ion transport"/>
    <property type="evidence" value="ECO:0007669"/>
    <property type="project" value="UniProtKB-KW"/>
</dbReference>
<dbReference type="PANTHER" id="PTHR23501">
    <property type="entry name" value="MAJOR FACILITATOR SUPERFAMILY"/>
    <property type="match status" value="1"/>
</dbReference>
<comment type="subcellular location">
    <subcellularLocation>
        <location evidence="1">Membrane</location>
        <topology evidence="1">Multi-pass membrane protein</topology>
    </subcellularLocation>
</comment>
<evidence type="ECO:0000256" key="8">
    <source>
        <dbReference type="SAM" id="MobiDB-lite"/>
    </source>
</evidence>
<evidence type="ECO:0000256" key="4">
    <source>
        <dbReference type="ARBA" id="ARBA00022692"/>
    </source>
</evidence>
<evidence type="ECO:0000256" key="9">
    <source>
        <dbReference type="SAM" id="Phobius"/>
    </source>
</evidence>
<feature type="transmembrane region" description="Helical" evidence="9">
    <location>
        <begin position="54"/>
        <end position="72"/>
    </location>
</feature>
<evidence type="ECO:0000313" key="12">
    <source>
        <dbReference type="Proteomes" id="UP000219338"/>
    </source>
</evidence>
<evidence type="ECO:0000256" key="1">
    <source>
        <dbReference type="ARBA" id="ARBA00004141"/>
    </source>
</evidence>
<dbReference type="EMBL" id="FUEG01000001">
    <property type="protein sequence ID" value="SJK98241.1"/>
    <property type="molecule type" value="Genomic_DNA"/>
</dbReference>
<feature type="transmembrane region" description="Helical" evidence="9">
    <location>
        <begin position="309"/>
        <end position="328"/>
    </location>
</feature>
<evidence type="ECO:0000256" key="6">
    <source>
        <dbReference type="ARBA" id="ARBA00023065"/>
    </source>
</evidence>
<dbReference type="OrthoDB" id="2241241at2759"/>
<evidence type="ECO:0000256" key="7">
    <source>
        <dbReference type="ARBA" id="ARBA00023136"/>
    </source>
</evidence>
<dbReference type="InterPro" id="IPR020846">
    <property type="entry name" value="MFS_dom"/>
</dbReference>
<dbReference type="GO" id="GO:0005886">
    <property type="term" value="C:plasma membrane"/>
    <property type="evidence" value="ECO:0007669"/>
    <property type="project" value="TreeGrafter"/>
</dbReference>
<feature type="transmembrane region" description="Helical" evidence="9">
    <location>
        <begin position="124"/>
        <end position="157"/>
    </location>
</feature>
<proteinExistence type="inferred from homology"/>
<evidence type="ECO:0000256" key="5">
    <source>
        <dbReference type="ARBA" id="ARBA00022989"/>
    </source>
</evidence>
<evidence type="ECO:0000256" key="2">
    <source>
        <dbReference type="ARBA" id="ARBA00008335"/>
    </source>
</evidence>
<dbReference type="FunFam" id="1.20.1250.20:FF:000197">
    <property type="entry name" value="Siderophore iron transporter 1"/>
    <property type="match status" value="1"/>
</dbReference>
<dbReference type="AlphaFoldDB" id="A0A284QP56"/>
<feature type="transmembrane region" description="Helical" evidence="9">
    <location>
        <begin position="277"/>
        <end position="297"/>
    </location>
</feature>
<protein>
    <submittedName>
        <fullName evidence="11">Related to transporter (Major facilitator superfamily)</fullName>
    </submittedName>
</protein>
<reference evidence="12" key="1">
    <citation type="journal article" date="2017" name="Nat. Ecol. Evol.">
        <title>Genome expansion and lineage-specific genetic innovations in the forest pathogenic fungi Armillaria.</title>
        <authorList>
            <person name="Sipos G."/>
            <person name="Prasanna A.N."/>
            <person name="Walter M.C."/>
            <person name="O'Connor E."/>
            <person name="Balint B."/>
            <person name="Krizsan K."/>
            <person name="Kiss B."/>
            <person name="Hess J."/>
            <person name="Varga T."/>
            <person name="Slot J."/>
            <person name="Riley R."/>
            <person name="Boka B."/>
            <person name="Rigling D."/>
            <person name="Barry K."/>
            <person name="Lee J."/>
            <person name="Mihaltcheva S."/>
            <person name="LaButti K."/>
            <person name="Lipzen A."/>
            <person name="Waldron R."/>
            <person name="Moloney N.M."/>
            <person name="Sperisen C."/>
            <person name="Kredics L."/>
            <person name="Vagvoelgyi C."/>
            <person name="Patrignani A."/>
            <person name="Fitzpatrick D."/>
            <person name="Nagy I."/>
            <person name="Doyle S."/>
            <person name="Anderson J.B."/>
            <person name="Grigoriev I.V."/>
            <person name="Gueldener U."/>
            <person name="Muensterkoetter M."/>
            <person name="Nagy L.G."/>
        </authorList>
    </citation>
    <scope>NUCLEOTIDE SEQUENCE [LARGE SCALE GENOMIC DNA]</scope>
    <source>
        <strain evidence="12">C18/9</strain>
    </source>
</reference>
<feature type="transmembrane region" description="Helical" evidence="9">
    <location>
        <begin position="414"/>
        <end position="432"/>
    </location>
</feature>